<gene>
    <name evidence="5 8" type="primary">rimM</name>
    <name evidence="8" type="ORF">KL86DYS1_10856</name>
</gene>
<comment type="subunit">
    <text evidence="5">Binds ribosomal protein uS19.</text>
</comment>
<dbReference type="InterPro" id="IPR011961">
    <property type="entry name" value="RimM"/>
</dbReference>
<dbReference type="Gene3D" id="2.30.30.240">
    <property type="entry name" value="PRC-barrel domain"/>
    <property type="match status" value="1"/>
</dbReference>
<evidence type="ECO:0000256" key="5">
    <source>
        <dbReference type="HAMAP-Rule" id="MF_00014"/>
    </source>
</evidence>
<dbReference type="PANTHER" id="PTHR33692:SF1">
    <property type="entry name" value="RIBOSOME MATURATION FACTOR RIMM"/>
    <property type="match status" value="1"/>
</dbReference>
<sequence length="172" mass="20129">MIKENEVFKIGKFIKPHGIKGEINFSFENDVFDRVDCPYLICRIDNILVPFFIEEYRFKGKETALIKFEDIDNEEKARRMSGLEVYFPRKYYEEESSDDIEYSWNFFIGFSVIDKIAGKLGIIEDIDDKTINTLFLVKDGEDELIIPATEDFIEKIDAKKKVLYLALPEGLI</sequence>
<keyword evidence="2 5" id="KW-0690">Ribosome biogenesis</keyword>
<dbReference type="GO" id="GO:0006364">
    <property type="term" value="P:rRNA processing"/>
    <property type="evidence" value="ECO:0007669"/>
    <property type="project" value="UniProtKB-UniRule"/>
</dbReference>
<name>A0A212J2J2_9BACT</name>
<dbReference type="PANTHER" id="PTHR33692">
    <property type="entry name" value="RIBOSOME MATURATION FACTOR RIMM"/>
    <property type="match status" value="1"/>
</dbReference>
<evidence type="ECO:0000256" key="4">
    <source>
        <dbReference type="ARBA" id="ARBA00023186"/>
    </source>
</evidence>
<dbReference type="SUPFAM" id="SSF50346">
    <property type="entry name" value="PRC-barrel domain"/>
    <property type="match status" value="1"/>
</dbReference>
<dbReference type="InterPro" id="IPR011033">
    <property type="entry name" value="PRC_barrel-like_sf"/>
</dbReference>
<dbReference type="EMBL" id="FLUM01000001">
    <property type="protein sequence ID" value="SBV93395.1"/>
    <property type="molecule type" value="Genomic_DNA"/>
</dbReference>
<dbReference type="InterPro" id="IPR056792">
    <property type="entry name" value="PRC_RimM"/>
</dbReference>
<keyword evidence="3 5" id="KW-0698">rRNA processing</keyword>
<dbReference type="Pfam" id="PF01782">
    <property type="entry name" value="RimM"/>
    <property type="match status" value="1"/>
</dbReference>
<comment type="domain">
    <text evidence="5">The PRC barrel domain binds ribosomal protein uS19.</text>
</comment>
<dbReference type="NCBIfam" id="TIGR02273">
    <property type="entry name" value="16S_RimM"/>
    <property type="match status" value="1"/>
</dbReference>
<dbReference type="HAMAP" id="MF_00014">
    <property type="entry name" value="Ribosome_mat_RimM"/>
    <property type="match status" value="1"/>
</dbReference>
<evidence type="ECO:0000256" key="1">
    <source>
        <dbReference type="ARBA" id="ARBA00022490"/>
    </source>
</evidence>
<dbReference type="InterPro" id="IPR002676">
    <property type="entry name" value="RimM_N"/>
</dbReference>
<feature type="domain" description="Ribosome maturation factor RimM PRC barrel" evidence="7">
    <location>
        <begin position="104"/>
        <end position="171"/>
    </location>
</feature>
<dbReference type="AlphaFoldDB" id="A0A212J2J2"/>
<proteinExistence type="inferred from homology"/>
<dbReference type="Gene3D" id="2.40.30.60">
    <property type="entry name" value="RimM"/>
    <property type="match status" value="1"/>
</dbReference>
<evidence type="ECO:0000259" key="7">
    <source>
        <dbReference type="Pfam" id="PF24986"/>
    </source>
</evidence>
<keyword evidence="1 5" id="KW-0963">Cytoplasm</keyword>
<dbReference type="GO" id="GO:0005840">
    <property type="term" value="C:ribosome"/>
    <property type="evidence" value="ECO:0007669"/>
    <property type="project" value="InterPro"/>
</dbReference>
<evidence type="ECO:0000259" key="6">
    <source>
        <dbReference type="Pfam" id="PF01782"/>
    </source>
</evidence>
<keyword evidence="4 5" id="KW-0143">Chaperone</keyword>
<dbReference type="RefSeq" id="WP_296938746.1">
    <property type="nucleotide sequence ID" value="NZ_LT599032.1"/>
</dbReference>
<evidence type="ECO:0000256" key="3">
    <source>
        <dbReference type="ARBA" id="ARBA00022552"/>
    </source>
</evidence>
<evidence type="ECO:0000256" key="2">
    <source>
        <dbReference type="ARBA" id="ARBA00022517"/>
    </source>
</evidence>
<dbReference type="SUPFAM" id="SSF50447">
    <property type="entry name" value="Translation proteins"/>
    <property type="match status" value="1"/>
</dbReference>
<feature type="domain" description="RimM N-terminal" evidence="6">
    <location>
        <begin position="10"/>
        <end position="90"/>
    </location>
</feature>
<reference evidence="8" key="1">
    <citation type="submission" date="2016-04" db="EMBL/GenBank/DDBJ databases">
        <authorList>
            <person name="Evans L.H."/>
            <person name="Alamgir A."/>
            <person name="Owens N."/>
            <person name="Weber N.D."/>
            <person name="Virtaneva K."/>
            <person name="Barbian K."/>
            <person name="Babar A."/>
            <person name="Rosenke K."/>
        </authorList>
    </citation>
    <scope>NUCLEOTIDE SEQUENCE</scope>
    <source>
        <strain evidence="8">86-1</strain>
    </source>
</reference>
<organism evidence="8">
    <name type="scientific">uncultured Dysgonomonas sp</name>
    <dbReference type="NCBI Taxonomy" id="206096"/>
    <lineage>
        <taxon>Bacteria</taxon>
        <taxon>Pseudomonadati</taxon>
        <taxon>Bacteroidota</taxon>
        <taxon>Bacteroidia</taxon>
        <taxon>Bacteroidales</taxon>
        <taxon>Dysgonomonadaceae</taxon>
        <taxon>Dysgonomonas</taxon>
        <taxon>environmental samples</taxon>
    </lineage>
</organism>
<dbReference type="GO" id="GO:0005737">
    <property type="term" value="C:cytoplasm"/>
    <property type="evidence" value="ECO:0007669"/>
    <property type="project" value="UniProtKB-SubCell"/>
</dbReference>
<evidence type="ECO:0000313" key="8">
    <source>
        <dbReference type="EMBL" id="SBV93395.1"/>
    </source>
</evidence>
<comment type="function">
    <text evidence="5">An accessory protein needed during the final step in the assembly of 30S ribosomal subunit, possibly for assembly of the head region. Essential for efficient processing of 16S rRNA. May be needed both before and after RbfA during the maturation of 16S rRNA. It has affinity for free ribosomal 30S subunits but not for 70S ribosomes.</text>
</comment>
<protein>
    <recommendedName>
        <fullName evidence="5">Ribosome maturation factor RimM</fullName>
    </recommendedName>
</protein>
<dbReference type="InterPro" id="IPR036976">
    <property type="entry name" value="RimM_N_sf"/>
</dbReference>
<accession>A0A212J2J2</accession>
<dbReference type="GO" id="GO:0042274">
    <property type="term" value="P:ribosomal small subunit biogenesis"/>
    <property type="evidence" value="ECO:0007669"/>
    <property type="project" value="UniProtKB-UniRule"/>
</dbReference>
<comment type="similarity">
    <text evidence="5">Belongs to the RimM family.</text>
</comment>
<dbReference type="GO" id="GO:0043022">
    <property type="term" value="F:ribosome binding"/>
    <property type="evidence" value="ECO:0007669"/>
    <property type="project" value="InterPro"/>
</dbReference>
<dbReference type="InterPro" id="IPR009000">
    <property type="entry name" value="Transl_B-barrel_sf"/>
</dbReference>
<comment type="subcellular location">
    <subcellularLocation>
        <location evidence="5">Cytoplasm</location>
    </subcellularLocation>
</comment>
<dbReference type="Pfam" id="PF24986">
    <property type="entry name" value="PRC_RimM"/>
    <property type="match status" value="1"/>
</dbReference>